<name>A0ABQ9H599_9NEOP</name>
<gene>
    <name evidence="2" type="ORF">PR048_020077</name>
</gene>
<protein>
    <submittedName>
        <fullName evidence="2">Uncharacterized protein</fullName>
    </submittedName>
</protein>
<organism evidence="2 3">
    <name type="scientific">Dryococelus australis</name>
    <dbReference type="NCBI Taxonomy" id="614101"/>
    <lineage>
        <taxon>Eukaryota</taxon>
        <taxon>Metazoa</taxon>
        <taxon>Ecdysozoa</taxon>
        <taxon>Arthropoda</taxon>
        <taxon>Hexapoda</taxon>
        <taxon>Insecta</taxon>
        <taxon>Pterygota</taxon>
        <taxon>Neoptera</taxon>
        <taxon>Polyneoptera</taxon>
        <taxon>Phasmatodea</taxon>
        <taxon>Verophasmatodea</taxon>
        <taxon>Anareolatae</taxon>
        <taxon>Phasmatidae</taxon>
        <taxon>Eurycanthinae</taxon>
        <taxon>Dryococelus</taxon>
    </lineage>
</organism>
<feature type="compositionally biased region" description="Acidic residues" evidence="1">
    <location>
        <begin position="57"/>
        <end position="70"/>
    </location>
</feature>
<evidence type="ECO:0000313" key="3">
    <source>
        <dbReference type="Proteomes" id="UP001159363"/>
    </source>
</evidence>
<dbReference type="Proteomes" id="UP001159363">
    <property type="component" value="Chromosome 6"/>
</dbReference>
<proteinExistence type="predicted"/>
<reference evidence="2 3" key="1">
    <citation type="submission" date="2023-02" db="EMBL/GenBank/DDBJ databases">
        <title>LHISI_Scaffold_Assembly.</title>
        <authorList>
            <person name="Stuart O.P."/>
            <person name="Cleave R."/>
            <person name="Magrath M.J.L."/>
            <person name="Mikheyev A.S."/>
        </authorList>
    </citation>
    <scope>NUCLEOTIDE SEQUENCE [LARGE SCALE GENOMIC DNA]</scope>
    <source>
        <strain evidence="2">Daus_M_001</strain>
        <tissue evidence="2">Leg muscle</tissue>
    </source>
</reference>
<evidence type="ECO:0000256" key="1">
    <source>
        <dbReference type="SAM" id="MobiDB-lite"/>
    </source>
</evidence>
<feature type="region of interest" description="Disordered" evidence="1">
    <location>
        <begin position="53"/>
        <end position="73"/>
    </location>
</feature>
<keyword evidence="3" id="KW-1185">Reference proteome</keyword>
<evidence type="ECO:0000313" key="2">
    <source>
        <dbReference type="EMBL" id="KAJ8879469.1"/>
    </source>
</evidence>
<dbReference type="EMBL" id="JARBHB010000007">
    <property type="protein sequence ID" value="KAJ8879469.1"/>
    <property type="molecule type" value="Genomic_DNA"/>
</dbReference>
<comment type="caution">
    <text evidence="2">The sequence shown here is derived from an EMBL/GenBank/DDBJ whole genome shotgun (WGS) entry which is preliminary data.</text>
</comment>
<accession>A0ABQ9H599</accession>
<sequence length="108" mass="12409">MDEENADYSEFTSCVAVYIFLTYGRKSSRNGLASMETLQLLNHRQDTEIIDSVLDQQETESDGSDEDSVAEGEKPRRIFKEIFVHEKQKRIRQTKLMDLLITASSSSR</sequence>